<dbReference type="GO" id="GO:0005886">
    <property type="term" value="C:plasma membrane"/>
    <property type="evidence" value="ECO:0007669"/>
    <property type="project" value="TreeGrafter"/>
</dbReference>
<dbReference type="Gene3D" id="3.30.70.1440">
    <property type="entry name" value="Multidrug efflux transporter AcrB pore domain"/>
    <property type="match status" value="1"/>
</dbReference>
<feature type="transmembrane region" description="Helical" evidence="1">
    <location>
        <begin position="999"/>
        <end position="1025"/>
    </location>
</feature>
<organism evidence="2 3">
    <name type="scientific">Oceanispirochaeta crateris</name>
    <dbReference type="NCBI Taxonomy" id="2518645"/>
    <lineage>
        <taxon>Bacteria</taxon>
        <taxon>Pseudomonadati</taxon>
        <taxon>Spirochaetota</taxon>
        <taxon>Spirochaetia</taxon>
        <taxon>Spirochaetales</taxon>
        <taxon>Spirochaetaceae</taxon>
        <taxon>Oceanispirochaeta</taxon>
    </lineage>
</organism>
<keyword evidence="1" id="KW-0812">Transmembrane</keyword>
<feature type="transmembrane region" description="Helical" evidence="1">
    <location>
        <begin position="468"/>
        <end position="491"/>
    </location>
</feature>
<dbReference type="SUPFAM" id="SSF82866">
    <property type="entry name" value="Multidrug efflux transporter AcrB transmembrane domain"/>
    <property type="match status" value="2"/>
</dbReference>
<feature type="transmembrane region" description="Helical" evidence="1">
    <location>
        <begin position="434"/>
        <end position="453"/>
    </location>
</feature>
<feature type="transmembrane region" description="Helical" evidence="1">
    <location>
        <begin position="336"/>
        <end position="355"/>
    </location>
</feature>
<dbReference type="Proteomes" id="UP000324209">
    <property type="component" value="Chromosome"/>
</dbReference>
<reference evidence="2 3" key="1">
    <citation type="submission" date="2019-02" db="EMBL/GenBank/DDBJ databases">
        <title>Complete Genome Sequence and Methylome Analysis of free living Spirochaetas.</title>
        <authorList>
            <person name="Fomenkov A."/>
            <person name="Dubinina G."/>
            <person name="Leshcheva N."/>
            <person name="Mikheeva N."/>
            <person name="Grabovich M."/>
            <person name="Vincze T."/>
            <person name="Roberts R.J."/>
        </authorList>
    </citation>
    <scope>NUCLEOTIDE SEQUENCE [LARGE SCALE GENOMIC DNA]</scope>
    <source>
        <strain evidence="2 3">K2</strain>
    </source>
</reference>
<feature type="transmembrane region" description="Helical" evidence="1">
    <location>
        <begin position="922"/>
        <end position="947"/>
    </location>
</feature>
<feature type="transmembrane region" description="Helical" evidence="1">
    <location>
        <begin position="362"/>
        <end position="382"/>
    </location>
</feature>
<evidence type="ECO:0000313" key="2">
    <source>
        <dbReference type="EMBL" id="QEN08852.1"/>
    </source>
</evidence>
<keyword evidence="1" id="KW-1133">Transmembrane helix</keyword>
<feature type="transmembrane region" description="Helical" evidence="1">
    <location>
        <begin position="388"/>
        <end position="413"/>
    </location>
</feature>
<feature type="transmembrane region" description="Helical" evidence="1">
    <location>
        <begin position="540"/>
        <end position="560"/>
    </location>
</feature>
<dbReference type="PRINTS" id="PR00702">
    <property type="entry name" value="ACRIFLAVINRP"/>
</dbReference>
<feature type="transmembrane region" description="Helical" evidence="1">
    <location>
        <begin position="866"/>
        <end position="884"/>
    </location>
</feature>
<sequence>MSISKTIVNRPTTVLIIFAILIGLGLYILPQVPIDLYPEINPPILVVFTSYDGAGPEEIEQTLTRPLEGQMGNVSDIQRITSTSSEGLSMIILEFDWNSDLSAAAQDIRDKLEFIKDYLPKEAANPQIFKFDPAMMPIIDLVIKGNRSPEEIRAIAEDQIQPYLEQVPGVATTIITGGREKTIRVEISQNRLEAYNLSLTQVAQMLSTQNLQIGAGSVEEGTKKYLVRTAGEYKSLEEISNAVISYKVSGGTTKDVRLRDIATVSEGYKDASNTVYINGEPGVYISIQKQSGVNSIQTSDNVLAKLEQINKNLPQDMSVSVINNTTEMIRGSLDQVTNSAITGAILAMIILFIFLRSIKSTLIIGLSIPISLLITIMFMYFAGLTLNIMTLAGLTLGVGMIVDSSIVILENIFRYREKGAKLKPSAILGTQEMFMAIMASTLTTVCVFLPVIMFKKELEMIGVLFQDLAFTIIIALLSSLLIAVTLVPVLASQYVTIYTRKQRPLKWKLLQIIDNGMERFFTSLDNVYKKALASCLDNKLLTILVILGLFVVSILMFPSIGINFMPASEEDSITLNLDMPVGTRLDLTQDYMNQLAIIAEEEVDSARDIIISTGSGGFLAADNSSRGTLTITLKEFELRTETNDEIKEELRAHFDHFPSATFSFGSSMNMGGSASPIDIIVKTEDLDKARTVANDIREMLKNEVPEVTEPDVSLEEGLPQAEIVIDREKAYSLGLSVYSIGNEISANVDGEIASRYRVDGDEFDILVILEEKDRSAIPDLEKIFIMNSMGQRIPLSSVAHIEKTTGPVDIAREDQTRVVHITGGLKPGFAASEVEPRVREMIKENIVADDSVIIDFNGDYAEIQSYLIKFVVIMIIAVALVFGVMASQFESLRDPFIIFFTIPLTAIGIIFLYKITGEALSMYSAVGVIMLAGIVVNNGIVMVDYTNILRGRGLCIRDACIEAGGNRLRPVLMTTLTTVLGMVPMAFSSGQGSELVQPFGQTVIGGLTMSTLLTLFLVPVLYALFNRKHDGQSRECSDAEDYIKKPNLERTI</sequence>
<gene>
    <name evidence="2" type="ORF">EXM22_12955</name>
</gene>
<accession>A0A5C1QRZ1</accession>
<dbReference type="Gene3D" id="3.30.70.1430">
    <property type="entry name" value="Multidrug efflux transporter AcrB pore domain"/>
    <property type="match status" value="2"/>
</dbReference>
<dbReference type="PANTHER" id="PTHR32063:SF0">
    <property type="entry name" value="SWARMING MOTILITY PROTEIN SWRC"/>
    <property type="match status" value="1"/>
</dbReference>
<evidence type="ECO:0000313" key="3">
    <source>
        <dbReference type="Proteomes" id="UP000324209"/>
    </source>
</evidence>
<dbReference type="InterPro" id="IPR001036">
    <property type="entry name" value="Acrflvin-R"/>
</dbReference>
<dbReference type="OrthoDB" id="366306at2"/>
<keyword evidence="3" id="KW-1185">Reference proteome</keyword>
<dbReference type="SUPFAM" id="SSF82714">
    <property type="entry name" value="Multidrug efflux transporter AcrB TolC docking domain, DN and DC subdomains"/>
    <property type="match status" value="2"/>
</dbReference>
<dbReference type="AlphaFoldDB" id="A0A5C1QRZ1"/>
<name>A0A5C1QRZ1_9SPIO</name>
<keyword evidence="1" id="KW-0472">Membrane</keyword>
<dbReference type="EMBL" id="CP036150">
    <property type="protein sequence ID" value="QEN08852.1"/>
    <property type="molecule type" value="Genomic_DNA"/>
</dbReference>
<feature type="transmembrane region" description="Helical" evidence="1">
    <location>
        <begin position="12"/>
        <end position="29"/>
    </location>
</feature>
<dbReference type="GO" id="GO:0042910">
    <property type="term" value="F:xenobiotic transmembrane transporter activity"/>
    <property type="evidence" value="ECO:0007669"/>
    <property type="project" value="TreeGrafter"/>
</dbReference>
<feature type="transmembrane region" description="Helical" evidence="1">
    <location>
        <begin position="968"/>
        <end position="987"/>
    </location>
</feature>
<dbReference type="RefSeq" id="WP_149486931.1">
    <property type="nucleotide sequence ID" value="NZ_CP036150.1"/>
</dbReference>
<proteinExistence type="predicted"/>
<dbReference type="PANTHER" id="PTHR32063">
    <property type="match status" value="1"/>
</dbReference>
<dbReference type="Gene3D" id="3.30.70.1320">
    <property type="entry name" value="Multidrug efflux transporter AcrB pore domain like"/>
    <property type="match status" value="1"/>
</dbReference>
<protein>
    <submittedName>
        <fullName evidence="2">Efflux RND transporter permease subunit</fullName>
    </submittedName>
</protein>
<dbReference type="SUPFAM" id="SSF82693">
    <property type="entry name" value="Multidrug efflux transporter AcrB pore domain, PN1, PN2, PC1 and PC2 subdomains"/>
    <property type="match status" value="3"/>
</dbReference>
<feature type="transmembrane region" description="Helical" evidence="1">
    <location>
        <begin position="896"/>
        <end position="916"/>
    </location>
</feature>
<dbReference type="KEGG" id="ock:EXM22_12955"/>
<dbReference type="Gene3D" id="1.20.1640.10">
    <property type="entry name" value="Multidrug efflux transporter AcrB transmembrane domain"/>
    <property type="match status" value="2"/>
</dbReference>
<dbReference type="Pfam" id="PF00873">
    <property type="entry name" value="ACR_tran"/>
    <property type="match status" value="1"/>
</dbReference>
<dbReference type="InterPro" id="IPR027463">
    <property type="entry name" value="AcrB_DN_DC_subdom"/>
</dbReference>
<evidence type="ECO:0000256" key="1">
    <source>
        <dbReference type="SAM" id="Phobius"/>
    </source>
</evidence>
<dbReference type="Gene3D" id="3.30.2090.10">
    <property type="entry name" value="Multidrug efflux transporter AcrB TolC docking domain, DN and DC subdomains"/>
    <property type="match status" value="2"/>
</dbReference>